<reference evidence="1" key="1">
    <citation type="journal article" date="2021" name="PeerJ">
        <title>Extensive microbial diversity within the chicken gut microbiome revealed by metagenomics and culture.</title>
        <authorList>
            <person name="Gilroy R."/>
            <person name="Ravi A."/>
            <person name="Getino M."/>
            <person name="Pursley I."/>
            <person name="Horton D.L."/>
            <person name="Alikhan N.F."/>
            <person name="Baker D."/>
            <person name="Gharbi K."/>
            <person name="Hall N."/>
            <person name="Watson M."/>
            <person name="Adriaenssens E.M."/>
            <person name="Foster-Nyarko E."/>
            <person name="Jarju S."/>
            <person name="Secka A."/>
            <person name="Antonio M."/>
            <person name="Oren A."/>
            <person name="Chaudhuri R.R."/>
            <person name="La Ragione R."/>
            <person name="Hildebrand F."/>
            <person name="Pallen M.J."/>
        </authorList>
    </citation>
    <scope>NUCLEOTIDE SEQUENCE</scope>
    <source>
        <strain evidence="1">CHK174-6876</strain>
    </source>
</reference>
<reference evidence="1" key="2">
    <citation type="submission" date="2021-09" db="EMBL/GenBank/DDBJ databases">
        <authorList>
            <person name="Gilroy R."/>
        </authorList>
    </citation>
    <scope>NUCLEOTIDE SEQUENCE</scope>
    <source>
        <strain evidence="1">CHK174-6876</strain>
    </source>
</reference>
<gene>
    <name evidence="1" type="ORF">K8V00_07985</name>
</gene>
<dbReference type="AlphaFoldDB" id="A0A921FAA9"/>
<sequence>MSQSKFNDDIFKKNLHEFLTHISNRQTKNQTALTTGKGYFFWYSEVYLANIVELVIADSVLGKRFAWKELGQSILALTGKGKAKNKTDDQISETILNQVIKKAPDNFFCVIPFHGINLNEPYNLGNVTLYPSNQKEAVIQDAISDNFRNQLLDTITDSQNFATVNVQAVIPAGAIEVALSEVKAALNILRFLINVPTKMYQIGVGKPNKNMSDKEFIAVSEKEGVTQHPFQYIPVSAELNAIQPIGKKYITKMGEIQTKVYNSETTIPLEKGLFNATNLIAESLDTEELTMQLIQLMSAIEALVEQKTFVQGITDQVCERTALLLGENLHSRQEIYNKLTNLYKKRSNLSHGNTAIVTHYDVVYLWNVARSLCFYFQLNFDRFSDSNNQEKKNLKEYLLDLRFENKKM</sequence>
<comment type="caution">
    <text evidence="1">The sequence shown here is derived from an EMBL/GenBank/DDBJ whole genome shotgun (WGS) entry which is preliminary data.</text>
</comment>
<proteinExistence type="predicted"/>
<dbReference type="Proteomes" id="UP000707535">
    <property type="component" value="Unassembled WGS sequence"/>
</dbReference>
<organism evidence="1 2">
    <name type="scientific">Ligilactobacillus acidipiscis</name>
    <dbReference type="NCBI Taxonomy" id="89059"/>
    <lineage>
        <taxon>Bacteria</taxon>
        <taxon>Bacillati</taxon>
        <taxon>Bacillota</taxon>
        <taxon>Bacilli</taxon>
        <taxon>Lactobacillales</taxon>
        <taxon>Lactobacillaceae</taxon>
        <taxon>Ligilactobacillus</taxon>
    </lineage>
</organism>
<evidence type="ECO:0000313" key="1">
    <source>
        <dbReference type="EMBL" id="HJE97547.1"/>
    </source>
</evidence>
<protein>
    <recommendedName>
        <fullName evidence="3">Apea-like HEPN domain-containing protein</fullName>
    </recommendedName>
</protein>
<name>A0A921FAA9_9LACO</name>
<evidence type="ECO:0008006" key="3">
    <source>
        <dbReference type="Google" id="ProtNLM"/>
    </source>
</evidence>
<accession>A0A921FAA9</accession>
<evidence type="ECO:0000313" key="2">
    <source>
        <dbReference type="Proteomes" id="UP000707535"/>
    </source>
</evidence>
<dbReference type="EMBL" id="DYXG01000084">
    <property type="protein sequence ID" value="HJE97547.1"/>
    <property type="molecule type" value="Genomic_DNA"/>
</dbReference>